<evidence type="ECO:0000256" key="3">
    <source>
        <dbReference type="ARBA" id="ARBA00022892"/>
    </source>
</evidence>
<dbReference type="Proteomes" id="UP000191691">
    <property type="component" value="Unassembled WGS sequence"/>
</dbReference>
<feature type="region of interest" description="Disordered" evidence="7">
    <location>
        <begin position="28"/>
        <end position="47"/>
    </location>
</feature>
<keyword evidence="4 6" id="KW-0333">Golgi apparatus</keyword>
<accession>A0A1V6YN55</accession>
<keyword evidence="3 6" id="KW-0931">ER-Golgi transport</keyword>
<evidence type="ECO:0000256" key="7">
    <source>
        <dbReference type="SAM" id="MobiDB-lite"/>
    </source>
</evidence>
<gene>
    <name evidence="8" type="ORF">PENNAL_c0015G11847</name>
</gene>
<evidence type="ECO:0000256" key="5">
    <source>
        <dbReference type="ARBA" id="ARBA00038167"/>
    </source>
</evidence>
<protein>
    <recommendedName>
        <fullName evidence="6">Trafficking protein particle complex subunit</fullName>
    </recommendedName>
</protein>
<dbReference type="GO" id="GO:0005794">
    <property type="term" value="C:Golgi apparatus"/>
    <property type="evidence" value="ECO:0007669"/>
    <property type="project" value="UniProtKB-SubCell"/>
</dbReference>
<comment type="similarity">
    <text evidence="5">Belongs to the TRAPP small subunits family. BET5 subfamily.</text>
</comment>
<dbReference type="PANTHER" id="PTHR23249:SF16">
    <property type="entry name" value="TRAFFICKING PROTEIN PARTICLE COMPLEX SUBUNIT 1"/>
    <property type="match status" value="1"/>
</dbReference>
<dbReference type="SMART" id="SM01399">
    <property type="entry name" value="Sybindin"/>
    <property type="match status" value="1"/>
</dbReference>
<dbReference type="InterPro" id="IPR011012">
    <property type="entry name" value="Longin-like_dom_sf"/>
</dbReference>
<keyword evidence="2 6" id="KW-0256">Endoplasmic reticulum</keyword>
<evidence type="ECO:0000256" key="1">
    <source>
        <dbReference type="ARBA" id="ARBA00022448"/>
    </source>
</evidence>
<keyword evidence="9" id="KW-1185">Reference proteome</keyword>
<dbReference type="PANTHER" id="PTHR23249">
    <property type="entry name" value="TRAFFICKING PROTEIN PARTICLE COMPLEX SUBUNIT"/>
    <property type="match status" value="1"/>
</dbReference>
<proteinExistence type="inferred from homology"/>
<feature type="compositionally biased region" description="Polar residues" evidence="7">
    <location>
        <begin position="28"/>
        <end position="37"/>
    </location>
</feature>
<dbReference type="OMA" id="SVYVEYH"/>
<evidence type="ECO:0000313" key="8">
    <source>
        <dbReference type="EMBL" id="OQE88876.1"/>
    </source>
</evidence>
<name>A0A1V6YN55_PENNA</name>
<reference evidence="9" key="1">
    <citation type="journal article" date="2017" name="Nat. Microbiol.">
        <title>Global analysis of biosynthetic gene clusters reveals vast potential of secondary metabolite production in Penicillium species.</title>
        <authorList>
            <person name="Nielsen J.C."/>
            <person name="Grijseels S."/>
            <person name="Prigent S."/>
            <person name="Ji B."/>
            <person name="Dainat J."/>
            <person name="Nielsen K.F."/>
            <person name="Frisvad J.C."/>
            <person name="Workman M."/>
            <person name="Nielsen J."/>
        </authorList>
    </citation>
    <scope>NUCLEOTIDE SEQUENCE [LARGE SCALE GENOMIC DNA]</scope>
    <source>
        <strain evidence="9">IBT 13039</strain>
    </source>
</reference>
<dbReference type="GO" id="GO:0005783">
    <property type="term" value="C:endoplasmic reticulum"/>
    <property type="evidence" value="ECO:0007669"/>
    <property type="project" value="UniProtKB-SubCell"/>
</dbReference>
<dbReference type="STRING" id="60175.A0A1V6YN55"/>
<dbReference type="FunFam" id="3.30.450.70:FF:000013">
    <property type="entry name" value="TRAPP complex subunit, variant"/>
    <property type="match status" value="1"/>
</dbReference>
<dbReference type="AlphaFoldDB" id="A0A1V6YN55"/>
<comment type="caution">
    <text evidence="8">The sequence shown here is derived from an EMBL/GenBank/DDBJ whole genome shotgun (WGS) entry which is preliminary data.</text>
</comment>
<dbReference type="GO" id="GO:0030008">
    <property type="term" value="C:TRAPP complex"/>
    <property type="evidence" value="ECO:0007669"/>
    <property type="project" value="UniProtKB-UniRule"/>
</dbReference>
<sequence>MVVYSFYIFDRHAECIYKRRWLPRPTSTVGKSRSDTVSGAAPTGLGQTVRSTDDDSKLVFGTVFSLRNMVRKLGGEDDNFVSFTTSQYKLHYYETPTNTKFVMLTDLKSPSMRIALQQIYINLFVEYVVKNPLSPTEHPGGVGVNNELFEESLEQNLEVSSREQVHVRKGETAGSHRSGHIEAIIYKSGISKAQERHSCNRAHTAADSPVVKHTVLRAPACDGTFWREKKITGAQHRSQARQGHPYRLFM</sequence>
<keyword evidence="1 6" id="KW-0813">Transport</keyword>
<dbReference type="Pfam" id="PF04099">
    <property type="entry name" value="Sybindin"/>
    <property type="match status" value="1"/>
</dbReference>
<dbReference type="GO" id="GO:0006888">
    <property type="term" value="P:endoplasmic reticulum to Golgi vesicle-mediated transport"/>
    <property type="evidence" value="ECO:0007669"/>
    <property type="project" value="UniProtKB-UniRule"/>
</dbReference>
<dbReference type="EMBL" id="MOOB01000015">
    <property type="protein sequence ID" value="OQE88876.1"/>
    <property type="molecule type" value="Genomic_DNA"/>
</dbReference>
<dbReference type="Gene3D" id="3.30.450.70">
    <property type="match status" value="1"/>
</dbReference>
<evidence type="ECO:0000256" key="6">
    <source>
        <dbReference type="RuleBase" id="RU366065"/>
    </source>
</evidence>
<evidence type="ECO:0000256" key="4">
    <source>
        <dbReference type="ARBA" id="ARBA00023034"/>
    </source>
</evidence>
<organism evidence="8 9">
    <name type="scientific">Penicillium nalgiovense</name>
    <dbReference type="NCBI Taxonomy" id="60175"/>
    <lineage>
        <taxon>Eukaryota</taxon>
        <taxon>Fungi</taxon>
        <taxon>Dikarya</taxon>
        <taxon>Ascomycota</taxon>
        <taxon>Pezizomycotina</taxon>
        <taxon>Eurotiomycetes</taxon>
        <taxon>Eurotiomycetidae</taxon>
        <taxon>Eurotiales</taxon>
        <taxon>Aspergillaceae</taxon>
        <taxon>Penicillium</taxon>
    </lineage>
</organism>
<dbReference type="InterPro" id="IPR007233">
    <property type="entry name" value="TRAPPC"/>
</dbReference>
<evidence type="ECO:0000313" key="9">
    <source>
        <dbReference type="Proteomes" id="UP000191691"/>
    </source>
</evidence>
<evidence type="ECO:0000256" key="2">
    <source>
        <dbReference type="ARBA" id="ARBA00022824"/>
    </source>
</evidence>
<dbReference type="CDD" id="cd14855">
    <property type="entry name" value="TRAPPC1_MUM2"/>
    <property type="match status" value="1"/>
</dbReference>
<comment type="subcellular location">
    <subcellularLocation>
        <location evidence="6">Endoplasmic reticulum</location>
    </subcellularLocation>
    <subcellularLocation>
        <location evidence="6">Golgi apparatus</location>
        <location evidence="6">cis-Golgi network</location>
    </subcellularLocation>
</comment>
<comment type="subunit">
    <text evidence="6">Part of the multisubunit transport protein particle (TRAPP) complex.</text>
</comment>
<dbReference type="SUPFAM" id="SSF64356">
    <property type="entry name" value="SNARE-like"/>
    <property type="match status" value="1"/>
</dbReference>